<name>A0ABC8REG5_9AQUA</name>
<dbReference type="InterPro" id="IPR012340">
    <property type="entry name" value="NA-bd_OB-fold"/>
</dbReference>
<dbReference type="InterPro" id="IPR005570">
    <property type="entry name" value="RPABC3"/>
</dbReference>
<gene>
    <name evidence="1" type="ORF">ILEXP_LOCUS7909</name>
</gene>
<evidence type="ECO:0000313" key="2">
    <source>
        <dbReference type="Proteomes" id="UP001642360"/>
    </source>
</evidence>
<evidence type="ECO:0000313" key="1">
    <source>
        <dbReference type="EMBL" id="CAK9140457.1"/>
    </source>
</evidence>
<proteinExistence type="predicted"/>
<dbReference type="Pfam" id="PF03870">
    <property type="entry name" value="RNA_pol_Rpb8"/>
    <property type="match status" value="1"/>
</dbReference>
<organism evidence="1 2">
    <name type="scientific">Ilex paraguariensis</name>
    <name type="common">yerba mate</name>
    <dbReference type="NCBI Taxonomy" id="185542"/>
    <lineage>
        <taxon>Eukaryota</taxon>
        <taxon>Viridiplantae</taxon>
        <taxon>Streptophyta</taxon>
        <taxon>Embryophyta</taxon>
        <taxon>Tracheophyta</taxon>
        <taxon>Spermatophyta</taxon>
        <taxon>Magnoliopsida</taxon>
        <taxon>eudicotyledons</taxon>
        <taxon>Gunneridae</taxon>
        <taxon>Pentapetalae</taxon>
        <taxon>asterids</taxon>
        <taxon>campanulids</taxon>
        <taxon>Aquifoliales</taxon>
        <taxon>Aquifoliaceae</taxon>
        <taxon>Ilex</taxon>
    </lineage>
</organism>
<dbReference type="EMBL" id="CAUOFW020001043">
    <property type="protein sequence ID" value="CAK9140457.1"/>
    <property type="molecule type" value="Genomic_DNA"/>
</dbReference>
<dbReference type="Proteomes" id="UP001642360">
    <property type="component" value="Unassembled WGS sequence"/>
</dbReference>
<keyword evidence="2" id="KW-1185">Reference proteome</keyword>
<comment type="caution">
    <text evidence="1">The sequence shown here is derived from an EMBL/GenBank/DDBJ whole genome shotgun (WGS) entry which is preliminary data.</text>
</comment>
<reference evidence="1 2" key="1">
    <citation type="submission" date="2024-02" db="EMBL/GenBank/DDBJ databases">
        <authorList>
            <person name="Vignale AGUSTIN F."/>
            <person name="Sosa J E."/>
            <person name="Modenutti C."/>
        </authorList>
    </citation>
    <scope>NUCLEOTIDE SEQUENCE [LARGE SCALE GENOMIC DNA]</scope>
</reference>
<sequence>MAKMAGYGPMARMRDMGLVEFELDISPCRIGAVGKQKSLADKFEYVMHGLLYKISENTEGPDVKVYLFWLESMDSDFVGGKL</sequence>
<dbReference type="AlphaFoldDB" id="A0ABC8REG5"/>
<protein>
    <submittedName>
        <fullName evidence="1">Uncharacterized protein</fullName>
    </submittedName>
</protein>
<dbReference type="Gene3D" id="2.40.50.140">
    <property type="entry name" value="Nucleic acid-binding proteins"/>
    <property type="match status" value="1"/>
</dbReference>
<accession>A0ABC8REG5</accession>